<evidence type="ECO:0000259" key="10">
    <source>
        <dbReference type="Pfam" id="PF15412"/>
    </source>
</evidence>
<evidence type="ECO:0000256" key="8">
    <source>
        <dbReference type="SAM" id="MobiDB-lite"/>
    </source>
</evidence>
<dbReference type="PANTHER" id="PTHR16140">
    <property type="entry name" value="NON-STRUCTURAL MAINTENANCE OF CHROMOSOMES ELEMENT 4"/>
    <property type="match status" value="1"/>
</dbReference>
<keyword evidence="4 7" id="KW-0233">DNA recombination</keyword>
<feature type="compositionally biased region" description="Low complexity" evidence="8">
    <location>
        <begin position="291"/>
        <end position="305"/>
    </location>
</feature>
<dbReference type="InterPro" id="IPR027786">
    <property type="entry name" value="Nse4/EID"/>
</dbReference>
<comment type="subcellular location">
    <subcellularLocation>
        <location evidence="1 7">Nucleus</location>
    </subcellularLocation>
</comment>
<sequence>MARLNTAIPPNSRASSVLQERTPQTTSRSTARSTPYATLSPTSASSDKENEGTPLGARGKGETVSMGPPKLPTPVSDTPRPSKRRRTGEHDVTLSAGGDDHEDPSASLVDLRYYDPDQDEEERREVRKDMRSYQRELYDRRDEFLEPDNDGLVDYVNRMTDTYGRVKQTADAVYDSRNLVETSDLALKKTNRLVLGDTSIGIDVDEFVSKCITFMRNGGPLGEDEEEPVSTQARNRRQSGRDADNDEDEEDDGDALDWETFGERACFPNNSRPPVPGFLLGPLSVEKRKTTTTQRTGRQQRKPTGPTRRPESLEPEDLARTQASNLTTLCTNIRKTLVDTIDKGVSACEEEMSEDMDEEEVSVLLRRHRMAQNKANEPCVSLFDFAVNPRSFGQTIENLFYISFLIKEGTIAVEKDHEGLPVLVPSKPRKIADQREQNISRNQAIFSLDWPTWQSLVEAFNIQEPLIPHRQDDEGQQVTARGWYG</sequence>
<evidence type="ECO:0000256" key="5">
    <source>
        <dbReference type="ARBA" id="ARBA00023204"/>
    </source>
</evidence>
<evidence type="ECO:0000313" key="11">
    <source>
        <dbReference type="EMBL" id="KAJ9666951.1"/>
    </source>
</evidence>
<comment type="subunit">
    <text evidence="7">Component of the SMC5-SMC6 complex.</text>
</comment>
<keyword evidence="5 7" id="KW-0234">DNA repair</keyword>
<feature type="compositionally biased region" description="Polar residues" evidence="8">
    <location>
        <begin position="8"/>
        <end position="45"/>
    </location>
</feature>
<dbReference type="PANTHER" id="PTHR16140:SF0">
    <property type="entry name" value="NON-STRUCTURAL MAINTENANCE OF CHROMOSOMES ELEMENT 4"/>
    <property type="match status" value="1"/>
</dbReference>
<evidence type="ECO:0000256" key="7">
    <source>
        <dbReference type="RuleBase" id="RU365071"/>
    </source>
</evidence>
<feature type="region of interest" description="Disordered" evidence="8">
    <location>
        <begin position="1"/>
        <end position="128"/>
    </location>
</feature>
<keyword evidence="6 7" id="KW-0539">Nucleus</keyword>
<dbReference type="InterPro" id="IPR029225">
    <property type="entry name" value="Nse4_Nse3-bd"/>
</dbReference>
<feature type="compositionally biased region" description="Acidic residues" evidence="8">
    <location>
        <begin position="244"/>
        <end position="257"/>
    </location>
</feature>
<evidence type="ECO:0000256" key="4">
    <source>
        <dbReference type="ARBA" id="ARBA00023172"/>
    </source>
</evidence>
<keyword evidence="3 7" id="KW-0227">DNA damage</keyword>
<evidence type="ECO:0000256" key="3">
    <source>
        <dbReference type="ARBA" id="ARBA00022763"/>
    </source>
</evidence>
<comment type="caution">
    <text evidence="11">The sequence shown here is derived from an EMBL/GenBank/DDBJ whole genome shotgun (WGS) entry which is preliminary data.</text>
</comment>
<dbReference type="Proteomes" id="UP001172684">
    <property type="component" value="Unassembled WGS sequence"/>
</dbReference>
<name>A0ABQ9P0X5_9PEZI</name>
<dbReference type="EMBL" id="JAPDRL010000015">
    <property type="protein sequence ID" value="KAJ9666951.1"/>
    <property type="molecule type" value="Genomic_DNA"/>
</dbReference>
<evidence type="ECO:0000313" key="12">
    <source>
        <dbReference type="Proteomes" id="UP001172684"/>
    </source>
</evidence>
<feature type="region of interest" description="Disordered" evidence="8">
    <location>
        <begin position="217"/>
        <end position="317"/>
    </location>
</feature>
<gene>
    <name evidence="11" type="ORF">H2201_002784</name>
</gene>
<comment type="function">
    <text evidence="7">Component of the SMC5-SMC6 complex, that promotes sister chromatid alignment after DNA damage and facilitates double-stranded DNA breaks (DSBs) repair via homologous recombination between sister chromatids.</text>
</comment>
<feature type="domain" description="Nse4/EID protein Nse3/MAGE-binding" evidence="10">
    <location>
        <begin position="175"/>
        <end position="226"/>
    </location>
</feature>
<reference evidence="11" key="1">
    <citation type="submission" date="2022-10" db="EMBL/GenBank/DDBJ databases">
        <title>Culturing micro-colonial fungi from biological soil crusts in the Mojave desert and describing Neophaeococcomyces mojavensis, and introducing the new genera and species Taxawa tesnikishii.</title>
        <authorList>
            <person name="Kurbessoian T."/>
            <person name="Stajich J.E."/>
        </authorList>
    </citation>
    <scope>NUCLEOTIDE SEQUENCE</scope>
    <source>
        <strain evidence="11">TK_1</strain>
    </source>
</reference>
<proteinExistence type="inferred from homology"/>
<protein>
    <recommendedName>
        <fullName evidence="7">Non-structural maintenance of chromosomes element 4</fullName>
    </recommendedName>
</protein>
<dbReference type="Pfam" id="PF15412">
    <property type="entry name" value="Nse4-Nse3_bdg"/>
    <property type="match status" value="1"/>
</dbReference>
<dbReference type="Pfam" id="PF08743">
    <property type="entry name" value="Nse4_C"/>
    <property type="match status" value="1"/>
</dbReference>
<accession>A0ABQ9P0X5</accession>
<evidence type="ECO:0000256" key="6">
    <source>
        <dbReference type="ARBA" id="ARBA00023242"/>
    </source>
</evidence>
<evidence type="ECO:0000256" key="1">
    <source>
        <dbReference type="ARBA" id="ARBA00004123"/>
    </source>
</evidence>
<comment type="similarity">
    <text evidence="2 7">Belongs to the NSE4 family.</text>
</comment>
<evidence type="ECO:0000259" key="9">
    <source>
        <dbReference type="Pfam" id="PF08743"/>
    </source>
</evidence>
<keyword evidence="12" id="KW-1185">Reference proteome</keyword>
<organism evidence="11 12">
    <name type="scientific">Coniosporium apollinis</name>
    <dbReference type="NCBI Taxonomy" id="61459"/>
    <lineage>
        <taxon>Eukaryota</taxon>
        <taxon>Fungi</taxon>
        <taxon>Dikarya</taxon>
        <taxon>Ascomycota</taxon>
        <taxon>Pezizomycotina</taxon>
        <taxon>Dothideomycetes</taxon>
        <taxon>Dothideomycetes incertae sedis</taxon>
        <taxon>Coniosporium</taxon>
    </lineage>
</organism>
<dbReference type="InterPro" id="IPR014854">
    <property type="entry name" value="Nse4_C"/>
</dbReference>
<evidence type="ECO:0000256" key="2">
    <source>
        <dbReference type="ARBA" id="ARBA00008997"/>
    </source>
</evidence>
<feature type="domain" description="Non-structural maintenance of chromosome element 4 C-terminal" evidence="9">
    <location>
        <begin position="380"/>
        <end position="467"/>
    </location>
</feature>